<sequence>MNLIIIINTIIDEDIRLRREALFRAGRLLANEMEATAWNPGNLMVGMAIHKNPSISTVKAVESARDLLREVTVSDNRLRKMDPINDLQPLANIHNTLLQIGGLVSLKQRLYEALQDIKLRLQELQRYTGDNIGQAAAEVHDFICFVTFVNLIHPQQCILTSESIKDAEIIASKIPFFEARQAFVELRQAYQLQTPVPGYRLSKARQLPAITRCIMEQWYKDYLSHAAATGTKIIPFQIVFGWWINYQRKFISSAQEKTTPIVQELIDQAYISKAKIPEDEDEQPWMQEDKEAFKAATSLAMSMTKLCKNIPLPKHVKPDPQREEQLPIHTQFNARPQTPPITRELQKLLAQIYGLFEGNSCAAFTIMTKAYYTKEENYFRFSAQDQKTSSVKHLNAATYFFNSLRQVRVVVLKDQSGRSAGEGKVEVPLLDAVSAVCRDPTITDEEHLAAITCKSLPQVGMHFLVRYRGPVGRGR</sequence>
<evidence type="ECO:0000313" key="1">
    <source>
        <dbReference type="EMBL" id="AIU38081.1"/>
    </source>
</evidence>
<proteinExistence type="predicted"/>
<organism evidence="1">
    <name type="scientific">Tuber borchii</name>
    <name type="common">White truffle</name>
    <dbReference type="NCBI Taxonomy" id="42251"/>
    <lineage>
        <taxon>Eukaryota</taxon>
        <taxon>Fungi</taxon>
        <taxon>Dikarya</taxon>
        <taxon>Ascomycota</taxon>
        <taxon>Pezizomycotina</taxon>
        <taxon>Pezizomycetes</taxon>
        <taxon>Pezizales</taxon>
        <taxon>Tuberaceae</taxon>
        <taxon>Tuber</taxon>
    </lineage>
</organism>
<name>A0A140XGJ5_TUBBO</name>
<accession>A0A140XGJ5</accession>
<protein>
    <submittedName>
        <fullName evidence="1">Uncharacterized protein</fullName>
    </submittedName>
</protein>
<reference evidence="1" key="1">
    <citation type="journal article" date="2016" name="Mycorrhiza">
        <title>Characterization of the reproductive mode and life cycle of the whitish truffle T. borchii.</title>
        <authorList>
            <person name="Belfiori B."/>
            <person name="Riccioni C."/>
            <person name="Paolocci F."/>
            <person name="Rubini A."/>
        </authorList>
    </citation>
    <scope>NUCLEOTIDE SEQUENCE</scope>
    <source>
        <strain evidence="1">Tb16</strain>
    </source>
</reference>
<dbReference type="EMBL" id="KM210559">
    <property type="protein sequence ID" value="AIU38081.1"/>
    <property type="molecule type" value="Genomic_DNA"/>
</dbReference>
<dbReference type="AlphaFoldDB" id="A0A140XGJ5"/>